<dbReference type="AlphaFoldDB" id="A0A1A9V3V5"/>
<dbReference type="GO" id="GO:0030018">
    <property type="term" value="C:Z disc"/>
    <property type="evidence" value="ECO:0007669"/>
    <property type="project" value="TreeGrafter"/>
</dbReference>
<dbReference type="InterPro" id="IPR001781">
    <property type="entry name" value="Znf_LIM"/>
</dbReference>
<keyword evidence="5 6" id="KW-0440">LIM domain</keyword>
<organism evidence="8 9">
    <name type="scientific">Glossina austeni</name>
    <name type="common">Savannah tsetse fly</name>
    <dbReference type="NCBI Taxonomy" id="7395"/>
    <lineage>
        <taxon>Eukaryota</taxon>
        <taxon>Metazoa</taxon>
        <taxon>Ecdysozoa</taxon>
        <taxon>Arthropoda</taxon>
        <taxon>Hexapoda</taxon>
        <taxon>Insecta</taxon>
        <taxon>Pterygota</taxon>
        <taxon>Neoptera</taxon>
        <taxon>Endopterygota</taxon>
        <taxon>Diptera</taxon>
        <taxon>Brachycera</taxon>
        <taxon>Muscomorpha</taxon>
        <taxon>Hippoboscoidea</taxon>
        <taxon>Glossinidae</taxon>
        <taxon>Glossina</taxon>
    </lineage>
</organism>
<dbReference type="CDD" id="cd09430">
    <property type="entry name" value="LIM5_LIMPETin"/>
    <property type="match status" value="1"/>
</dbReference>
<keyword evidence="1 6" id="KW-0479">Metal-binding</keyword>
<dbReference type="VEuPathDB" id="VectorBase:GAUT024901"/>
<evidence type="ECO:0000313" key="9">
    <source>
        <dbReference type="Proteomes" id="UP000078200"/>
    </source>
</evidence>
<evidence type="ECO:0000256" key="6">
    <source>
        <dbReference type="PROSITE-ProRule" id="PRU00125"/>
    </source>
</evidence>
<reference evidence="8" key="1">
    <citation type="submission" date="2020-05" db="UniProtKB">
        <authorList>
            <consortium name="EnsemblMetazoa"/>
        </authorList>
    </citation>
    <scope>IDENTIFICATION</scope>
    <source>
        <strain evidence="8">TTRI</strain>
    </source>
</reference>
<dbReference type="PROSITE" id="PS50023">
    <property type="entry name" value="LIM_DOMAIN_2"/>
    <property type="match status" value="2"/>
</dbReference>
<dbReference type="Pfam" id="PF00412">
    <property type="entry name" value="LIM"/>
    <property type="match status" value="2"/>
</dbReference>
<dbReference type="Proteomes" id="UP000078200">
    <property type="component" value="Unassembled WGS sequence"/>
</dbReference>
<evidence type="ECO:0000256" key="5">
    <source>
        <dbReference type="ARBA" id="ARBA00023038"/>
    </source>
</evidence>
<dbReference type="GO" id="GO:0003712">
    <property type="term" value="F:transcription coregulator activity"/>
    <property type="evidence" value="ECO:0007669"/>
    <property type="project" value="TreeGrafter"/>
</dbReference>
<dbReference type="PANTHER" id="PTHR24205">
    <property type="entry name" value="FOUR AND A HALF LIM DOMAINS PROTEIN"/>
    <property type="match status" value="1"/>
</dbReference>
<dbReference type="FunFam" id="2.10.110.10:FF:000070">
    <property type="entry name" value="Four and a half LIM domains 3"/>
    <property type="match status" value="1"/>
</dbReference>
<evidence type="ECO:0000313" key="8">
    <source>
        <dbReference type="EnsemblMetazoa" id="GAUT024901-PA"/>
    </source>
</evidence>
<feature type="domain" description="LIM zinc-binding" evidence="7">
    <location>
        <begin position="152"/>
        <end position="211"/>
    </location>
</feature>
<evidence type="ECO:0000256" key="3">
    <source>
        <dbReference type="ARBA" id="ARBA00022771"/>
    </source>
</evidence>
<keyword evidence="9" id="KW-1185">Reference proteome</keyword>
<dbReference type="CDD" id="cd09432">
    <property type="entry name" value="LIM6_LIMPETin"/>
    <property type="match status" value="1"/>
</dbReference>
<keyword evidence="2" id="KW-0677">Repeat</keyword>
<dbReference type="SMART" id="SM00132">
    <property type="entry name" value="LIM"/>
    <property type="match status" value="2"/>
</dbReference>
<evidence type="ECO:0000256" key="4">
    <source>
        <dbReference type="ARBA" id="ARBA00022833"/>
    </source>
</evidence>
<dbReference type="Gene3D" id="2.10.110.10">
    <property type="entry name" value="Cysteine Rich Protein"/>
    <property type="match status" value="2"/>
</dbReference>
<dbReference type="PANTHER" id="PTHR24205:SF4">
    <property type="entry name" value="PROTEIN ESPINAS"/>
    <property type="match status" value="1"/>
</dbReference>
<dbReference type="GO" id="GO:0005634">
    <property type="term" value="C:nucleus"/>
    <property type="evidence" value="ECO:0007669"/>
    <property type="project" value="TreeGrafter"/>
</dbReference>
<dbReference type="EnsemblMetazoa" id="GAUT024901-RA">
    <property type="protein sequence ID" value="GAUT024901-PA"/>
    <property type="gene ID" value="GAUT024901"/>
</dbReference>
<evidence type="ECO:0000256" key="2">
    <source>
        <dbReference type="ARBA" id="ARBA00022737"/>
    </source>
</evidence>
<feature type="domain" description="LIM zinc-binding" evidence="7">
    <location>
        <begin position="90"/>
        <end position="149"/>
    </location>
</feature>
<dbReference type="GO" id="GO:0008270">
    <property type="term" value="F:zinc ion binding"/>
    <property type="evidence" value="ECO:0007669"/>
    <property type="project" value="UniProtKB-KW"/>
</dbReference>
<evidence type="ECO:0000256" key="1">
    <source>
        <dbReference type="ARBA" id="ARBA00022723"/>
    </source>
</evidence>
<protein>
    <recommendedName>
        <fullName evidence="7">LIM zinc-binding domain-containing protein</fullName>
    </recommendedName>
</protein>
<dbReference type="SUPFAM" id="SSF57716">
    <property type="entry name" value="Glucocorticoid receptor-like (DNA-binding domain)"/>
    <property type="match status" value="3"/>
</dbReference>
<proteinExistence type="predicted"/>
<dbReference type="PROSITE" id="PS00478">
    <property type="entry name" value="LIM_DOMAIN_1"/>
    <property type="match status" value="2"/>
</dbReference>
<evidence type="ECO:0000259" key="7">
    <source>
        <dbReference type="PROSITE" id="PS50023"/>
    </source>
</evidence>
<keyword evidence="3" id="KW-0863">Zinc-finger</keyword>
<accession>A0A1A9V3V5</accession>
<sequence>MGDVDVLSTRFKSRLHLQSKTIGADRIKRAKENNEDIAVLSMFLPNASAREENRSFYCTLGDHCRLGDPKLTKAEQEIYCASCYEEKFATRCIKCNKVITSGGVTYKNEPWHRECFTCTHCNIILAGQRFTSRDEKPYCAECFGELFAKRCTSCVKPITGIGGTRFISFEDRHWHHDCFVCASCKTTLVGRGFITDGPDIICPECAKQKLM</sequence>
<keyword evidence="4 6" id="KW-0862">Zinc</keyword>
<dbReference type="FunFam" id="2.10.110.10:FF:000013">
    <property type="entry name" value="Four and a half LIM domains 1"/>
    <property type="match status" value="1"/>
</dbReference>
<dbReference type="STRING" id="7395.A0A1A9V3V5"/>
<name>A0A1A9V3V5_GLOAU</name>